<organism evidence="2 3">
    <name type="scientific">Cohaesibacter marisflavi</name>
    <dbReference type="NCBI Taxonomy" id="655353"/>
    <lineage>
        <taxon>Bacteria</taxon>
        <taxon>Pseudomonadati</taxon>
        <taxon>Pseudomonadota</taxon>
        <taxon>Alphaproteobacteria</taxon>
        <taxon>Hyphomicrobiales</taxon>
        <taxon>Cohaesibacteraceae</taxon>
    </lineage>
</organism>
<reference evidence="2 3" key="1">
    <citation type="submission" date="2016-10" db="EMBL/GenBank/DDBJ databases">
        <authorList>
            <person name="de Groot N.N."/>
        </authorList>
    </citation>
    <scope>NUCLEOTIDE SEQUENCE [LARGE SCALE GENOMIC DNA]</scope>
    <source>
        <strain evidence="2 3">CGMCC 1.9157</strain>
    </source>
</reference>
<dbReference type="Proteomes" id="UP000199236">
    <property type="component" value="Unassembled WGS sequence"/>
</dbReference>
<keyword evidence="3" id="KW-1185">Reference proteome</keyword>
<evidence type="ECO:0000313" key="2">
    <source>
        <dbReference type="EMBL" id="SFP15944.1"/>
    </source>
</evidence>
<keyword evidence="1" id="KW-0812">Transmembrane</keyword>
<gene>
    <name evidence="2" type="ORF">SAMN04488056_12512</name>
</gene>
<dbReference type="AlphaFoldDB" id="A0A1I5N2E4"/>
<proteinExistence type="predicted"/>
<evidence type="ECO:0000313" key="3">
    <source>
        <dbReference type="Proteomes" id="UP000199236"/>
    </source>
</evidence>
<dbReference type="STRING" id="655353.SAMN04488056_12512"/>
<dbReference type="EMBL" id="FOVR01000025">
    <property type="protein sequence ID" value="SFP15944.1"/>
    <property type="molecule type" value="Genomic_DNA"/>
</dbReference>
<accession>A0A1I5N2E4</accession>
<evidence type="ECO:0000256" key="1">
    <source>
        <dbReference type="SAM" id="Phobius"/>
    </source>
</evidence>
<dbReference type="Pfam" id="PF04964">
    <property type="entry name" value="Flp_Fap"/>
    <property type="match status" value="1"/>
</dbReference>
<sequence length="58" mass="5976">MLHKFNAFLKDQNGATAIEYSIIASLVAAALVIGSGPLVSNLNRVLNAFAGYIGATAP</sequence>
<dbReference type="InterPro" id="IPR007047">
    <property type="entry name" value="Flp_Fap"/>
</dbReference>
<keyword evidence="1" id="KW-1133">Transmembrane helix</keyword>
<dbReference type="RefSeq" id="WP_090075664.1">
    <property type="nucleotide sequence ID" value="NZ_FOVR01000025.1"/>
</dbReference>
<name>A0A1I5N2E4_9HYPH</name>
<protein>
    <submittedName>
        <fullName evidence="2">Pilus assembly protein Flp/PilA</fullName>
    </submittedName>
</protein>
<keyword evidence="1" id="KW-0472">Membrane</keyword>
<feature type="transmembrane region" description="Helical" evidence="1">
    <location>
        <begin position="20"/>
        <end position="39"/>
    </location>
</feature>